<gene>
    <name evidence="4" type="ORF">QR680_017586</name>
</gene>
<feature type="chain" id="PRO_5041408368" description="Insulin-like domain-containing protein" evidence="3">
    <location>
        <begin position="20"/>
        <end position="148"/>
    </location>
</feature>
<comment type="similarity">
    <text evidence="1">Belongs to the insulin family.</text>
</comment>
<keyword evidence="2 3" id="KW-0732">Signal</keyword>
<evidence type="ECO:0000256" key="3">
    <source>
        <dbReference type="SAM" id="SignalP"/>
    </source>
</evidence>
<evidence type="ECO:0000313" key="4">
    <source>
        <dbReference type="EMBL" id="KAK0404705.1"/>
    </source>
</evidence>
<dbReference type="Proteomes" id="UP001175271">
    <property type="component" value="Unassembled WGS sequence"/>
</dbReference>
<feature type="signal peptide" evidence="3">
    <location>
        <begin position="1"/>
        <end position="19"/>
    </location>
</feature>
<evidence type="ECO:0008006" key="6">
    <source>
        <dbReference type="Google" id="ProtNLM"/>
    </source>
</evidence>
<keyword evidence="5" id="KW-1185">Reference proteome</keyword>
<dbReference type="PROSITE" id="PS00262">
    <property type="entry name" value="INSULIN"/>
    <property type="match status" value="1"/>
</dbReference>
<organism evidence="4 5">
    <name type="scientific">Steinernema hermaphroditum</name>
    <dbReference type="NCBI Taxonomy" id="289476"/>
    <lineage>
        <taxon>Eukaryota</taxon>
        <taxon>Metazoa</taxon>
        <taxon>Ecdysozoa</taxon>
        <taxon>Nematoda</taxon>
        <taxon>Chromadorea</taxon>
        <taxon>Rhabditida</taxon>
        <taxon>Tylenchina</taxon>
        <taxon>Panagrolaimomorpha</taxon>
        <taxon>Strongyloidoidea</taxon>
        <taxon>Steinernematidae</taxon>
        <taxon>Steinernema</taxon>
    </lineage>
</organism>
<proteinExistence type="inferred from homology"/>
<comment type="caution">
    <text evidence="4">The sequence shown here is derived from an EMBL/GenBank/DDBJ whole genome shotgun (WGS) entry which is preliminary data.</text>
</comment>
<sequence>MASGKLFVLLAAAALLSFGSHPEGLRMCGQKLTNLLVRTCTFRTEQWPCFKGERFYPDGYASKGLEIRTSTRLGVATECCDNFCEISSITRRCCFTIECLHNCYPDTGYQEIDGEILDVRAASTTPVPVYEDEYDSSEELEKRASHGA</sequence>
<evidence type="ECO:0000256" key="1">
    <source>
        <dbReference type="ARBA" id="ARBA00009034"/>
    </source>
</evidence>
<name>A0AA39LPK6_9BILA</name>
<evidence type="ECO:0000256" key="2">
    <source>
        <dbReference type="ARBA" id="ARBA00022729"/>
    </source>
</evidence>
<dbReference type="InterPro" id="IPR036438">
    <property type="entry name" value="Insulin-like_sf"/>
</dbReference>
<dbReference type="SUPFAM" id="SSF56994">
    <property type="entry name" value="Insulin-like"/>
    <property type="match status" value="1"/>
</dbReference>
<accession>A0AA39LPK6</accession>
<dbReference type="InterPro" id="IPR022353">
    <property type="entry name" value="Insulin_CS"/>
</dbReference>
<evidence type="ECO:0000313" key="5">
    <source>
        <dbReference type="Proteomes" id="UP001175271"/>
    </source>
</evidence>
<reference evidence="4" key="1">
    <citation type="submission" date="2023-06" db="EMBL/GenBank/DDBJ databases">
        <title>Genomic analysis of the entomopathogenic nematode Steinernema hermaphroditum.</title>
        <authorList>
            <person name="Schwarz E.M."/>
            <person name="Heppert J.K."/>
            <person name="Baniya A."/>
            <person name="Schwartz H.T."/>
            <person name="Tan C.-H."/>
            <person name="Antoshechkin I."/>
            <person name="Sternberg P.W."/>
            <person name="Goodrich-Blair H."/>
            <person name="Dillman A.R."/>
        </authorList>
    </citation>
    <scope>NUCLEOTIDE SEQUENCE</scope>
    <source>
        <strain evidence="4">PS9179</strain>
        <tissue evidence="4">Whole animal</tissue>
    </source>
</reference>
<dbReference type="EMBL" id="JAUCMV010000004">
    <property type="protein sequence ID" value="KAK0404705.1"/>
    <property type="molecule type" value="Genomic_DNA"/>
</dbReference>
<protein>
    <recommendedName>
        <fullName evidence="6">Insulin-like domain-containing protein</fullName>
    </recommendedName>
</protein>
<dbReference type="AlphaFoldDB" id="A0AA39LPK6"/>